<dbReference type="EMBL" id="FXWH01000001">
    <property type="protein sequence ID" value="SMQ60672.1"/>
    <property type="molecule type" value="Genomic_DNA"/>
</dbReference>
<keyword evidence="3" id="KW-0540">Nuclease</keyword>
<dbReference type="PANTHER" id="PTHR34039:SF1">
    <property type="entry name" value="UPF0102 PROTEIN YRAN"/>
    <property type="match status" value="1"/>
</dbReference>
<dbReference type="Pfam" id="PF02021">
    <property type="entry name" value="UPF0102"/>
    <property type="match status" value="1"/>
</dbReference>
<keyword evidence="3" id="KW-0255">Endonuclease</keyword>
<dbReference type="InterPro" id="IPR003509">
    <property type="entry name" value="UPF0102_YraN-like"/>
</dbReference>
<gene>
    <name evidence="3" type="ORF">SAMN06297229_0450</name>
</gene>
<dbReference type="NCBIfam" id="NF009150">
    <property type="entry name" value="PRK12497.1-3"/>
    <property type="match status" value="1"/>
</dbReference>
<evidence type="ECO:0000313" key="3">
    <source>
        <dbReference type="EMBL" id="SMQ60672.1"/>
    </source>
</evidence>
<dbReference type="OrthoDB" id="9794876at2"/>
<reference evidence="4" key="1">
    <citation type="submission" date="2017-04" db="EMBL/GenBank/DDBJ databases">
        <authorList>
            <person name="Varghese N."/>
            <person name="Submissions S."/>
        </authorList>
    </citation>
    <scope>NUCLEOTIDE SEQUENCE [LARGE SCALE GENOMIC DNA]</scope>
</reference>
<dbReference type="PANTHER" id="PTHR34039">
    <property type="entry name" value="UPF0102 PROTEIN YRAN"/>
    <property type="match status" value="1"/>
</dbReference>
<evidence type="ECO:0000313" key="4">
    <source>
        <dbReference type="Proteomes" id="UP000194450"/>
    </source>
</evidence>
<evidence type="ECO:0000256" key="1">
    <source>
        <dbReference type="ARBA" id="ARBA00006738"/>
    </source>
</evidence>
<organism evidence="3 4">
    <name type="scientific">Pseudidiomarina planktonica</name>
    <dbReference type="NCBI Taxonomy" id="1323738"/>
    <lineage>
        <taxon>Bacteria</taxon>
        <taxon>Pseudomonadati</taxon>
        <taxon>Pseudomonadota</taxon>
        <taxon>Gammaproteobacteria</taxon>
        <taxon>Alteromonadales</taxon>
        <taxon>Idiomarinaceae</taxon>
        <taxon>Pseudidiomarina</taxon>
    </lineage>
</organism>
<dbReference type="GO" id="GO:0004519">
    <property type="term" value="F:endonuclease activity"/>
    <property type="evidence" value="ECO:0007669"/>
    <property type="project" value="UniProtKB-KW"/>
</dbReference>
<keyword evidence="4" id="KW-1185">Reference proteome</keyword>
<comment type="similarity">
    <text evidence="1 2">Belongs to the UPF0102 family.</text>
</comment>
<dbReference type="SUPFAM" id="SSF52980">
    <property type="entry name" value="Restriction endonuclease-like"/>
    <property type="match status" value="1"/>
</dbReference>
<dbReference type="GO" id="GO:0003676">
    <property type="term" value="F:nucleic acid binding"/>
    <property type="evidence" value="ECO:0007669"/>
    <property type="project" value="InterPro"/>
</dbReference>
<dbReference type="RefSeq" id="WP_086433628.1">
    <property type="nucleotide sequence ID" value="NZ_FXWH01000001.1"/>
</dbReference>
<proteinExistence type="inferred from homology"/>
<accession>A0A1Y6EJB5</accession>
<name>A0A1Y6EJB5_9GAMM</name>
<dbReference type="Gene3D" id="3.40.1350.10">
    <property type="match status" value="1"/>
</dbReference>
<dbReference type="InterPro" id="IPR011335">
    <property type="entry name" value="Restrct_endonuc-II-like"/>
</dbReference>
<sequence>MSRHQAGTDAETQAIEYLQAQGLTFVQRNFQVGKKEIDVIMRAQERWVFVEVKYRRNESFARVLEQITPQQCQRIRTAARLFLLQQNITEHLTPMRFDVIAIVGEPASIQWLQDAF</sequence>
<dbReference type="HAMAP" id="MF_00048">
    <property type="entry name" value="UPF0102"/>
    <property type="match status" value="1"/>
</dbReference>
<dbReference type="InterPro" id="IPR011856">
    <property type="entry name" value="tRNA_endonuc-like_dom_sf"/>
</dbReference>
<evidence type="ECO:0000256" key="2">
    <source>
        <dbReference type="HAMAP-Rule" id="MF_00048"/>
    </source>
</evidence>
<dbReference type="NCBIfam" id="TIGR00252">
    <property type="entry name" value="YraN family protein"/>
    <property type="match status" value="1"/>
</dbReference>
<dbReference type="AlphaFoldDB" id="A0A1Y6EJB5"/>
<keyword evidence="3" id="KW-0378">Hydrolase</keyword>
<protein>
    <recommendedName>
        <fullName evidence="2">UPF0102 protein SAMN06297229_0450</fullName>
    </recommendedName>
</protein>
<dbReference type="Proteomes" id="UP000194450">
    <property type="component" value="Unassembled WGS sequence"/>
</dbReference>